<dbReference type="EMBL" id="CM020619">
    <property type="protein sequence ID" value="KAK1864257.1"/>
    <property type="molecule type" value="Genomic_DNA"/>
</dbReference>
<organism evidence="1 2">
    <name type="scientific">Pyropia yezoensis</name>
    <name type="common">Susabi-nori</name>
    <name type="synonym">Porphyra yezoensis</name>
    <dbReference type="NCBI Taxonomy" id="2788"/>
    <lineage>
        <taxon>Eukaryota</taxon>
        <taxon>Rhodophyta</taxon>
        <taxon>Bangiophyceae</taxon>
        <taxon>Bangiales</taxon>
        <taxon>Bangiaceae</taxon>
        <taxon>Pyropia</taxon>
    </lineage>
</organism>
<reference evidence="1" key="1">
    <citation type="submission" date="2019-11" db="EMBL/GenBank/DDBJ databases">
        <title>Nori genome reveals adaptations in red seaweeds to the harsh intertidal environment.</title>
        <authorList>
            <person name="Wang D."/>
            <person name="Mao Y."/>
        </authorList>
    </citation>
    <scope>NUCLEOTIDE SEQUENCE</scope>
    <source>
        <tissue evidence="1">Gametophyte</tissue>
    </source>
</reference>
<comment type="caution">
    <text evidence="1">The sequence shown here is derived from an EMBL/GenBank/DDBJ whole genome shotgun (WGS) entry which is preliminary data.</text>
</comment>
<evidence type="ECO:0000313" key="2">
    <source>
        <dbReference type="Proteomes" id="UP000798662"/>
    </source>
</evidence>
<name>A0ACC3C278_PYRYE</name>
<accession>A0ACC3C278</accession>
<protein>
    <submittedName>
        <fullName evidence="1">Uncharacterized protein</fullName>
    </submittedName>
</protein>
<dbReference type="Proteomes" id="UP000798662">
    <property type="component" value="Chromosome 2"/>
</dbReference>
<gene>
    <name evidence="1" type="ORF">I4F81_006806</name>
</gene>
<proteinExistence type="predicted"/>
<sequence length="236" mass="25003">MHGWAHPTLQPDGRFYGHVGEWGSFGPLGEPRRELSSPATTRTRSIYRRGARVWVHPPGAPATDLVHINLSSTDPKVGIPATLRDADGLYEKRWDELAPAHPVAVMPPPAAGAIIFFFTASGGGAFGFLGGPADGAAPFFELFLRGEPAAGWTVIVAWNEGVPHPELVSLIRESRVNGWEGVDGGAVELPAVPPATAPLPVDDWARQRTLVVLEPGAVVSRVVHEVYPPTGGSPAA</sequence>
<evidence type="ECO:0000313" key="1">
    <source>
        <dbReference type="EMBL" id="KAK1864257.1"/>
    </source>
</evidence>
<keyword evidence="2" id="KW-1185">Reference proteome</keyword>